<accession>A0ABT4PN92</accession>
<dbReference type="PANTHER" id="PTHR42847">
    <property type="entry name" value="ALKANESULFONATE MONOOXYGENASE"/>
    <property type="match status" value="1"/>
</dbReference>
<evidence type="ECO:0000256" key="1">
    <source>
        <dbReference type="ARBA" id="ARBA00022630"/>
    </source>
</evidence>
<dbReference type="EMBL" id="JAPZPY010000001">
    <property type="protein sequence ID" value="MCZ8378015.1"/>
    <property type="molecule type" value="Genomic_DNA"/>
</dbReference>
<gene>
    <name evidence="6" type="ORF">O6P37_04000</name>
</gene>
<dbReference type="InterPro" id="IPR011251">
    <property type="entry name" value="Luciferase-like_dom"/>
</dbReference>
<name>A0ABT4PN92_9MYCO</name>
<keyword evidence="2" id="KW-0288">FMN</keyword>
<evidence type="ECO:0000256" key="4">
    <source>
        <dbReference type="ARBA" id="ARBA00023033"/>
    </source>
</evidence>
<evidence type="ECO:0000256" key="2">
    <source>
        <dbReference type="ARBA" id="ARBA00022643"/>
    </source>
</evidence>
<dbReference type="Gene3D" id="3.20.20.30">
    <property type="entry name" value="Luciferase-like domain"/>
    <property type="match status" value="1"/>
</dbReference>
<dbReference type="SUPFAM" id="SSF51679">
    <property type="entry name" value="Bacterial luciferase-like"/>
    <property type="match status" value="1"/>
</dbReference>
<dbReference type="InterPro" id="IPR036661">
    <property type="entry name" value="Luciferase-like_sf"/>
</dbReference>
<evidence type="ECO:0000259" key="5">
    <source>
        <dbReference type="Pfam" id="PF00296"/>
    </source>
</evidence>
<dbReference type="InterPro" id="IPR050172">
    <property type="entry name" value="SsuD_RutA_monooxygenase"/>
</dbReference>
<sequence length="294" mass="32484">MALMSNLSFGVLLYPDATLLDQPRQFRWLEELGFDQVLVPDHSSDLRDRDGAWFDGWSVLPLAAQATEKIRIGTLVSNQILRPAATLARQALTVDHLSGGRLDLGIGAGLFDWDHHAVGEEPWSPRERAGRFADYVAILDGILRGTGERFTHDGESLWVRDVPTAPGSVQRPRPTLITGGQSPTVLRVTAERADVWNTIGPFVDDADEIVAVTARQNRRLDELCAAAGRPPESLRRSYTAFGPFDIWSRPVTLEELVERFGAIGMTEFVIDLPPGDRLAEFEKLATHTIPALRG</sequence>
<comment type="caution">
    <text evidence="6">The sequence shown here is derived from an EMBL/GenBank/DDBJ whole genome shotgun (WGS) entry which is preliminary data.</text>
</comment>
<proteinExistence type="predicted"/>
<keyword evidence="3" id="KW-0560">Oxidoreductase</keyword>
<keyword evidence="1" id="KW-0285">Flavoprotein</keyword>
<dbReference type="PANTHER" id="PTHR42847:SF4">
    <property type="entry name" value="ALKANESULFONATE MONOOXYGENASE-RELATED"/>
    <property type="match status" value="1"/>
</dbReference>
<dbReference type="Pfam" id="PF00296">
    <property type="entry name" value="Bac_luciferase"/>
    <property type="match status" value="1"/>
</dbReference>
<evidence type="ECO:0000313" key="7">
    <source>
        <dbReference type="Proteomes" id="UP001142153"/>
    </source>
</evidence>
<dbReference type="RefSeq" id="WP_269892823.1">
    <property type="nucleotide sequence ID" value="NZ_JAPZPY010000001.1"/>
</dbReference>
<feature type="domain" description="Luciferase-like" evidence="5">
    <location>
        <begin position="18"/>
        <end position="240"/>
    </location>
</feature>
<evidence type="ECO:0000313" key="6">
    <source>
        <dbReference type="EMBL" id="MCZ8378015.1"/>
    </source>
</evidence>
<keyword evidence="4" id="KW-0503">Monooxygenase</keyword>
<reference evidence="6" key="1">
    <citation type="submission" date="2022-12" db="EMBL/GenBank/DDBJ databases">
        <authorList>
            <person name="Deng Y."/>
            <person name="Zhang Y.-Q."/>
        </authorList>
    </citation>
    <scope>NUCLEOTIDE SEQUENCE</scope>
    <source>
        <strain evidence="6">CPCC 205372</strain>
    </source>
</reference>
<dbReference type="Proteomes" id="UP001142153">
    <property type="component" value="Unassembled WGS sequence"/>
</dbReference>
<protein>
    <submittedName>
        <fullName evidence="6">LLM class flavin-dependent oxidoreductase</fullName>
    </submittedName>
</protein>
<keyword evidence="7" id="KW-1185">Reference proteome</keyword>
<evidence type="ECO:0000256" key="3">
    <source>
        <dbReference type="ARBA" id="ARBA00023002"/>
    </source>
</evidence>
<organism evidence="6 7">
    <name type="scientific">Mycobacterium hippophais</name>
    <dbReference type="NCBI Taxonomy" id="3016340"/>
    <lineage>
        <taxon>Bacteria</taxon>
        <taxon>Bacillati</taxon>
        <taxon>Actinomycetota</taxon>
        <taxon>Actinomycetes</taxon>
        <taxon>Mycobacteriales</taxon>
        <taxon>Mycobacteriaceae</taxon>
        <taxon>Mycobacterium</taxon>
    </lineage>
</organism>